<evidence type="ECO:0000256" key="10">
    <source>
        <dbReference type="RuleBase" id="RU364116"/>
    </source>
</evidence>
<dbReference type="Gene3D" id="3.20.20.70">
    <property type="entry name" value="Aldolase class I"/>
    <property type="match status" value="1"/>
</dbReference>
<keyword evidence="7 10" id="KW-0408">Iron</keyword>
<keyword evidence="10" id="KW-0004">4Fe-4S</keyword>
<dbReference type="CDD" id="cd01335">
    <property type="entry name" value="Radical_SAM"/>
    <property type="match status" value="1"/>
</dbReference>
<comment type="cofactor">
    <cofactor evidence="1">
        <name>[4Fe-4S] cluster</name>
        <dbReference type="ChEBI" id="CHEBI:49883"/>
    </cofactor>
</comment>
<dbReference type="PANTHER" id="PTHR13932:SF5">
    <property type="entry name" value="RADICAL S-ADENOSYL METHIONINE DOMAIN-CONTAINING PROTEIN 1, MITOCHONDRIAL"/>
    <property type="match status" value="1"/>
</dbReference>
<dbReference type="SMART" id="SM00729">
    <property type="entry name" value="Elp3"/>
    <property type="match status" value="1"/>
</dbReference>
<comment type="similarity">
    <text evidence="2">Belongs to the anaerobic coproporphyrinogen-III oxidase family. HemW subfamily.</text>
</comment>
<evidence type="ECO:0000256" key="9">
    <source>
        <dbReference type="ARBA" id="ARBA00023186"/>
    </source>
</evidence>
<keyword evidence="8 10" id="KW-0411">Iron-sulfur</keyword>
<dbReference type="InterPro" id="IPR058240">
    <property type="entry name" value="rSAM_sf"/>
</dbReference>
<comment type="subcellular location">
    <subcellularLocation>
        <location evidence="10">Cytoplasm</location>
    </subcellularLocation>
</comment>
<evidence type="ECO:0000256" key="1">
    <source>
        <dbReference type="ARBA" id="ARBA00001966"/>
    </source>
</evidence>
<organism evidence="12 13">
    <name type="scientific">Candidatus Enterousia avistercoris</name>
    <dbReference type="NCBI Taxonomy" id="2840788"/>
    <lineage>
        <taxon>Bacteria</taxon>
        <taxon>Pseudomonadati</taxon>
        <taxon>Pseudomonadota</taxon>
        <taxon>Alphaproteobacteria</taxon>
        <taxon>Candidatus Enterousia</taxon>
    </lineage>
</organism>
<reference evidence="12" key="1">
    <citation type="submission" date="2020-10" db="EMBL/GenBank/DDBJ databases">
        <authorList>
            <person name="Gilroy R."/>
        </authorList>
    </citation>
    <scope>NUCLEOTIDE SEQUENCE</scope>
    <source>
        <strain evidence="12">8207</strain>
    </source>
</reference>
<keyword evidence="9 10" id="KW-0143">Chaperone</keyword>
<dbReference type="PANTHER" id="PTHR13932">
    <property type="entry name" value="COPROPORPHYRINIGEN III OXIDASE"/>
    <property type="match status" value="1"/>
</dbReference>
<evidence type="ECO:0000256" key="4">
    <source>
        <dbReference type="ARBA" id="ARBA00022617"/>
    </source>
</evidence>
<sequence>MSKCNYCAFFSRACNNPDWGKYSDEIISEISHWGRVLGQIDIPTIFFGGGTPSLMPVWVFEKIINTINKYFKPLANCEITLESNPGTLTQQKLADFCAAGVNRLSVGVQSLDDEKLKFLGRRHSADDAVQLLRAAQKKNIRVSADFIYGMPGDTVANIIKLCNDINSLGLTHCSMYELTIEPNTPFGKMNLDMPSNNDMADMYMAIDETLGMARYEVSNYAATGDVCKHNMNVWDGAPYIGIGRGAAGRIFIDNTWYEQMGGGELFKKLDNKSRAIERVITGMRMVCGMMLDNDTKKIINMDFVNSHPELVKINATGRIAATTHGMLVLDDLIEHMIKEDYEK</sequence>
<dbReference type="InterPro" id="IPR007197">
    <property type="entry name" value="rSAM"/>
</dbReference>
<gene>
    <name evidence="12" type="primary">hemW</name>
    <name evidence="12" type="ORF">IAC69_03760</name>
</gene>
<dbReference type="SUPFAM" id="SSF102114">
    <property type="entry name" value="Radical SAM enzymes"/>
    <property type="match status" value="1"/>
</dbReference>
<dbReference type="GO" id="GO:0004109">
    <property type="term" value="F:coproporphyrinogen oxidase activity"/>
    <property type="evidence" value="ECO:0007669"/>
    <property type="project" value="InterPro"/>
</dbReference>
<dbReference type="GO" id="GO:0046872">
    <property type="term" value="F:metal ion binding"/>
    <property type="evidence" value="ECO:0007669"/>
    <property type="project" value="UniProtKB-UniRule"/>
</dbReference>
<accession>A0A9D9DHT8</accession>
<keyword evidence="5 10" id="KW-0949">S-adenosyl-L-methionine</keyword>
<dbReference type="Pfam" id="PF04055">
    <property type="entry name" value="Radical_SAM"/>
    <property type="match status" value="1"/>
</dbReference>
<evidence type="ECO:0000256" key="7">
    <source>
        <dbReference type="ARBA" id="ARBA00023004"/>
    </source>
</evidence>
<dbReference type="EMBL" id="JADINC010000061">
    <property type="protein sequence ID" value="MBO8425564.1"/>
    <property type="molecule type" value="Genomic_DNA"/>
</dbReference>
<dbReference type="GO" id="GO:0006779">
    <property type="term" value="P:porphyrin-containing compound biosynthetic process"/>
    <property type="evidence" value="ECO:0007669"/>
    <property type="project" value="InterPro"/>
</dbReference>
<dbReference type="GO" id="GO:0051539">
    <property type="term" value="F:4 iron, 4 sulfur cluster binding"/>
    <property type="evidence" value="ECO:0007669"/>
    <property type="project" value="UniProtKB-UniRule"/>
</dbReference>
<keyword evidence="6 10" id="KW-0479">Metal-binding</keyword>
<dbReference type="PROSITE" id="PS51918">
    <property type="entry name" value="RADICAL_SAM"/>
    <property type="match status" value="1"/>
</dbReference>
<evidence type="ECO:0000313" key="12">
    <source>
        <dbReference type="EMBL" id="MBO8425564.1"/>
    </source>
</evidence>
<keyword evidence="4 10" id="KW-0349">Heme</keyword>
<name>A0A9D9DHT8_9PROT</name>
<feature type="domain" description="Radical SAM core" evidence="11">
    <location>
        <begin position="1"/>
        <end position="216"/>
    </location>
</feature>
<evidence type="ECO:0000256" key="3">
    <source>
        <dbReference type="ARBA" id="ARBA00017228"/>
    </source>
</evidence>
<comment type="caution">
    <text evidence="12">The sequence shown here is derived from an EMBL/GenBank/DDBJ whole genome shotgun (WGS) entry which is preliminary data.</text>
</comment>
<reference evidence="12" key="2">
    <citation type="journal article" date="2021" name="PeerJ">
        <title>Extensive microbial diversity within the chicken gut microbiome revealed by metagenomics and culture.</title>
        <authorList>
            <person name="Gilroy R."/>
            <person name="Ravi A."/>
            <person name="Getino M."/>
            <person name="Pursley I."/>
            <person name="Horton D.L."/>
            <person name="Alikhan N.F."/>
            <person name="Baker D."/>
            <person name="Gharbi K."/>
            <person name="Hall N."/>
            <person name="Watson M."/>
            <person name="Adriaenssens E.M."/>
            <person name="Foster-Nyarko E."/>
            <person name="Jarju S."/>
            <person name="Secka A."/>
            <person name="Antonio M."/>
            <person name="Oren A."/>
            <person name="Chaudhuri R.R."/>
            <person name="La Ragione R."/>
            <person name="Hildebrand F."/>
            <person name="Pallen M.J."/>
        </authorList>
    </citation>
    <scope>NUCLEOTIDE SEQUENCE</scope>
    <source>
        <strain evidence="12">8207</strain>
    </source>
</reference>
<evidence type="ECO:0000256" key="5">
    <source>
        <dbReference type="ARBA" id="ARBA00022691"/>
    </source>
</evidence>
<protein>
    <recommendedName>
        <fullName evidence="3 10">Heme chaperone HemW</fullName>
    </recommendedName>
</protein>
<dbReference type="Proteomes" id="UP000823630">
    <property type="component" value="Unassembled WGS sequence"/>
</dbReference>
<evidence type="ECO:0000256" key="6">
    <source>
        <dbReference type="ARBA" id="ARBA00022723"/>
    </source>
</evidence>
<proteinExistence type="inferred from homology"/>
<keyword evidence="10" id="KW-0963">Cytoplasm</keyword>
<evidence type="ECO:0000256" key="2">
    <source>
        <dbReference type="ARBA" id="ARBA00006100"/>
    </source>
</evidence>
<dbReference type="InterPro" id="IPR006638">
    <property type="entry name" value="Elp3/MiaA/NifB-like_rSAM"/>
</dbReference>
<dbReference type="AlphaFoldDB" id="A0A9D9DHT8"/>
<evidence type="ECO:0000313" key="13">
    <source>
        <dbReference type="Proteomes" id="UP000823630"/>
    </source>
</evidence>
<evidence type="ECO:0000259" key="11">
    <source>
        <dbReference type="PROSITE" id="PS51918"/>
    </source>
</evidence>
<dbReference type="InterPro" id="IPR004559">
    <property type="entry name" value="HemW-like"/>
</dbReference>
<evidence type="ECO:0000256" key="8">
    <source>
        <dbReference type="ARBA" id="ARBA00023014"/>
    </source>
</evidence>
<comment type="function">
    <text evidence="10">Probably acts as a heme chaperone, transferring heme to an unknown acceptor. Binds one molecule of heme per monomer, possibly covalently. Binds 1 [4Fe-4S] cluster. The cluster is coordinated with 3 cysteines and an exchangeable S-adenosyl-L-methionine.</text>
</comment>
<dbReference type="NCBIfam" id="TIGR00539">
    <property type="entry name" value="hemN_rel"/>
    <property type="match status" value="1"/>
</dbReference>
<dbReference type="InterPro" id="IPR034505">
    <property type="entry name" value="Coproporphyrinogen-III_oxidase"/>
</dbReference>
<dbReference type="GO" id="GO:0005737">
    <property type="term" value="C:cytoplasm"/>
    <property type="evidence" value="ECO:0007669"/>
    <property type="project" value="UniProtKB-SubCell"/>
</dbReference>
<dbReference type="InterPro" id="IPR013785">
    <property type="entry name" value="Aldolase_TIM"/>
</dbReference>